<dbReference type="Gene3D" id="3.90.220.20">
    <property type="entry name" value="DNA methylase specificity domains"/>
    <property type="match status" value="2"/>
</dbReference>
<dbReference type="CDD" id="cd17262">
    <property type="entry name" value="RMtype1_S_Aco12261I-TRD2-CR2"/>
    <property type="match status" value="1"/>
</dbReference>
<reference evidence="6" key="1">
    <citation type="journal article" date="2019" name="Int. J. Syst. Evol. Microbiol.">
        <title>The Global Catalogue of Microorganisms (GCM) 10K type strain sequencing project: providing services to taxonomists for standard genome sequencing and annotation.</title>
        <authorList>
            <consortium name="The Broad Institute Genomics Platform"/>
            <consortium name="The Broad Institute Genome Sequencing Center for Infectious Disease"/>
            <person name="Wu L."/>
            <person name="Ma J."/>
        </authorList>
    </citation>
    <scope>NUCLEOTIDE SEQUENCE [LARGE SCALE GENOMIC DNA]</scope>
    <source>
        <strain evidence="6">CGMCC 1.18439</strain>
    </source>
</reference>
<keyword evidence="3" id="KW-0238">DNA-binding</keyword>
<organism evidence="5 6">
    <name type="scientific">Deinococcus piscis</name>
    <dbReference type="NCBI Taxonomy" id="394230"/>
    <lineage>
        <taxon>Bacteria</taxon>
        <taxon>Thermotogati</taxon>
        <taxon>Deinococcota</taxon>
        <taxon>Deinococci</taxon>
        <taxon>Deinococcales</taxon>
        <taxon>Deinococcaceae</taxon>
        <taxon>Deinococcus</taxon>
    </lineage>
</organism>
<dbReference type="SUPFAM" id="SSF116734">
    <property type="entry name" value="DNA methylase specificity domain"/>
    <property type="match status" value="2"/>
</dbReference>
<dbReference type="EMBL" id="BNAL01000032">
    <property type="protein sequence ID" value="GHG08749.1"/>
    <property type="molecule type" value="Genomic_DNA"/>
</dbReference>
<dbReference type="Pfam" id="PF01420">
    <property type="entry name" value="Methylase_S"/>
    <property type="match status" value="2"/>
</dbReference>
<evidence type="ECO:0000256" key="1">
    <source>
        <dbReference type="ARBA" id="ARBA00010923"/>
    </source>
</evidence>
<dbReference type="PANTHER" id="PTHR30408:SF12">
    <property type="entry name" value="TYPE I RESTRICTION ENZYME MJAVIII SPECIFICITY SUBUNIT"/>
    <property type="match status" value="1"/>
</dbReference>
<name>A0ABQ3K8T8_9DEIO</name>
<comment type="caution">
    <text evidence="5">The sequence shown here is derived from an EMBL/GenBank/DDBJ whole genome shotgun (WGS) entry which is preliminary data.</text>
</comment>
<evidence type="ECO:0000256" key="3">
    <source>
        <dbReference type="ARBA" id="ARBA00023125"/>
    </source>
</evidence>
<evidence type="ECO:0000313" key="6">
    <source>
        <dbReference type="Proteomes" id="UP000632154"/>
    </source>
</evidence>
<comment type="similarity">
    <text evidence="1">Belongs to the type-I restriction system S methylase family.</text>
</comment>
<dbReference type="InterPro" id="IPR000055">
    <property type="entry name" value="Restrct_endonuc_typeI_TRD"/>
</dbReference>
<keyword evidence="6" id="KW-1185">Reference proteome</keyword>
<accession>A0ABQ3K8T8</accession>
<dbReference type="InterPro" id="IPR052021">
    <property type="entry name" value="Type-I_RS_S_subunit"/>
</dbReference>
<dbReference type="RefSeq" id="WP_189643762.1">
    <property type="nucleotide sequence ID" value="NZ_BNAL01000032.1"/>
</dbReference>
<dbReference type="PANTHER" id="PTHR30408">
    <property type="entry name" value="TYPE-1 RESTRICTION ENZYME ECOKI SPECIFICITY PROTEIN"/>
    <property type="match status" value="1"/>
</dbReference>
<dbReference type="Gene3D" id="1.10.287.1120">
    <property type="entry name" value="Bipartite methylase S protein"/>
    <property type="match status" value="1"/>
</dbReference>
<evidence type="ECO:0000259" key="4">
    <source>
        <dbReference type="Pfam" id="PF01420"/>
    </source>
</evidence>
<evidence type="ECO:0000313" key="5">
    <source>
        <dbReference type="EMBL" id="GHG08749.1"/>
    </source>
</evidence>
<protein>
    <submittedName>
        <fullName evidence="5">Specificity determinant HsdS</fullName>
    </submittedName>
</protein>
<sequence length="410" mass="45784">MTTEKPQEKTTKTVPPPRLRFKQFEGQGEWEERRLGDYLRESRISGSNGAVARKITVKLWGKGVYEKQEAISGSENTKYFKRSAGQFIYSKLDFLNGAFGIIPESLDGFESTTDLPAFDFLPGLDPHLLLEYVSREEFYSKFEGGAMGGRKARRVNPSELLNTSVPLPSLPEQQHIAATLSSLDDLITAHTDKLEALRQHKRGLMQGLFPAEGERVPRLRFPEFAEAGEWEEKRLGEVCTVLNNLRKPITEAKRVKGEYPYYGASGIVDYVAEYIFDEPLMLVGEDGAKWGAFEKTAFLADGKYWVNNHAHVLRTGDTPLSFIENYLVMLDLSLYVTGAAPPKLTLGKLKTIPIPLPSLPEQQRIADCLSSLDDLITAQADKIAALQEFKRGLMQGLFPSTTAATQEATE</sequence>
<gene>
    <name evidence="5" type="ORF">GCM10017783_21700</name>
</gene>
<proteinExistence type="inferred from homology"/>
<evidence type="ECO:0000256" key="2">
    <source>
        <dbReference type="ARBA" id="ARBA00022747"/>
    </source>
</evidence>
<dbReference type="InterPro" id="IPR044946">
    <property type="entry name" value="Restrct_endonuc_typeI_TRD_sf"/>
</dbReference>
<dbReference type="Proteomes" id="UP000632154">
    <property type="component" value="Unassembled WGS sequence"/>
</dbReference>
<feature type="domain" description="Type I restriction modification DNA specificity" evidence="4">
    <location>
        <begin position="229"/>
        <end position="386"/>
    </location>
</feature>
<keyword evidence="2" id="KW-0680">Restriction system</keyword>
<feature type="domain" description="Type I restriction modification DNA specificity" evidence="4">
    <location>
        <begin position="153"/>
        <end position="197"/>
    </location>
</feature>